<dbReference type="Proteomes" id="UP000310158">
    <property type="component" value="Unassembled WGS sequence"/>
</dbReference>
<dbReference type="SUPFAM" id="SSF47095">
    <property type="entry name" value="HMG-box"/>
    <property type="match status" value="2"/>
</dbReference>
<proteinExistence type="inferred from homology"/>
<keyword evidence="16" id="KW-1185">Reference proteome</keyword>
<dbReference type="GO" id="GO:0045271">
    <property type="term" value="C:respiratory chain complex I"/>
    <property type="evidence" value="ECO:0007669"/>
    <property type="project" value="UniProtKB-ARBA"/>
</dbReference>
<dbReference type="InterPro" id="IPR009346">
    <property type="entry name" value="GRIM-19"/>
</dbReference>
<feature type="region of interest" description="Disordered" evidence="12">
    <location>
        <begin position="827"/>
        <end position="862"/>
    </location>
</feature>
<keyword evidence="3" id="KW-0813">Transport</keyword>
<dbReference type="PANTHER" id="PTHR12966:SF0">
    <property type="entry name" value="NADH DEHYDROGENASE [UBIQUINONE] 1 ALPHA SUBCOMPLEX SUBUNIT 13"/>
    <property type="match status" value="1"/>
</dbReference>
<evidence type="ECO:0000256" key="2">
    <source>
        <dbReference type="ARBA" id="ARBA00007312"/>
    </source>
</evidence>
<evidence type="ECO:0000256" key="5">
    <source>
        <dbReference type="ARBA" id="ARBA00022692"/>
    </source>
</evidence>
<name>A0A4S4M109_9AGAM</name>
<keyword evidence="10 13" id="KW-0472">Membrane</keyword>
<evidence type="ECO:0000256" key="12">
    <source>
        <dbReference type="SAM" id="MobiDB-lite"/>
    </source>
</evidence>
<evidence type="ECO:0000313" key="15">
    <source>
        <dbReference type="EMBL" id="THH16420.1"/>
    </source>
</evidence>
<keyword evidence="6" id="KW-0999">Mitochondrion inner membrane</keyword>
<dbReference type="GO" id="GO:0003677">
    <property type="term" value="F:DNA binding"/>
    <property type="evidence" value="ECO:0007669"/>
    <property type="project" value="UniProtKB-UniRule"/>
</dbReference>
<comment type="subcellular location">
    <subcellularLocation>
        <location evidence="1">Mitochondrion inner membrane</location>
        <topology evidence="1">Single-pass membrane protein</topology>
        <orientation evidence="1">Matrix side</orientation>
    </subcellularLocation>
</comment>
<evidence type="ECO:0000256" key="1">
    <source>
        <dbReference type="ARBA" id="ARBA00004298"/>
    </source>
</evidence>
<evidence type="ECO:0000256" key="7">
    <source>
        <dbReference type="ARBA" id="ARBA00022982"/>
    </source>
</evidence>
<accession>A0A4S4M109</accession>
<keyword evidence="7" id="KW-0249">Electron transport</keyword>
<evidence type="ECO:0000256" key="6">
    <source>
        <dbReference type="ARBA" id="ARBA00022792"/>
    </source>
</evidence>
<dbReference type="Pfam" id="PF00505">
    <property type="entry name" value="HMG_box"/>
    <property type="match status" value="1"/>
</dbReference>
<feature type="DNA-binding region" description="HMG box" evidence="11">
    <location>
        <begin position="732"/>
        <end position="804"/>
    </location>
</feature>
<organism evidence="15 16">
    <name type="scientific">Bondarzewia mesenterica</name>
    <dbReference type="NCBI Taxonomy" id="1095465"/>
    <lineage>
        <taxon>Eukaryota</taxon>
        <taxon>Fungi</taxon>
        <taxon>Dikarya</taxon>
        <taxon>Basidiomycota</taxon>
        <taxon>Agaricomycotina</taxon>
        <taxon>Agaricomycetes</taxon>
        <taxon>Russulales</taxon>
        <taxon>Bondarzewiaceae</taxon>
        <taxon>Bondarzewia</taxon>
    </lineage>
</organism>
<comment type="similarity">
    <text evidence="2">Belongs to the complex I NDUFA13 subunit family.</text>
</comment>
<dbReference type="PROSITE" id="PS50118">
    <property type="entry name" value="HMG_BOX_2"/>
    <property type="match status" value="2"/>
</dbReference>
<dbReference type="EMBL" id="SGPL01000159">
    <property type="protein sequence ID" value="THH16420.1"/>
    <property type="molecule type" value="Genomic_DNA"/>
</dbReference>
<keyword evidence="11" id="KW-0539">Nucleus</keyword>
<comment type="caution">
    <text evidence="15">The sequence shown here is derived from an EMBL/GenBank/DDBJ whole genome shotgun (WGS) entry which is preliminary data.</text>
</comment>
<dbReference type="PANTHER" id="PTHR12966">
    <property type="entry name" value="NADH DEHYDROGENASE UBIQUINONE 1 ALPHA SUBCOMPLEX SUBUNIT 13"/>
    <property type="match status" value="1"/>
</dbReference>
<dbReference type="AlphaFoldDB" id="A0A4S4M109"/>
<feature type="compositionally biased region" description="Pro residues" evidence="12">
    <location>
        <begin position="519"/>
        <end position="531"/>
    </location>
</feature>
<feature type="region of interest" description="Disordered" evidence="12">
    <location>
        <begin position="519"/>
        <end position="629"/>
    </location>
</feature>
<dbReference type="Gene3D" id="1.10.30.10">
    <property type="entry name" value="High mobility group box domain"/>
    <property type="match status" value="2"/>
</dbReference>
<dbReference type="InterPro" id="IPR036910">
    <property type="entry name" value="HMG_box_dom_sf"/>
</dbReference>
<keyword evidence="11" id="KW-0238">DNA-binding</keyword>
<dbReference type="GO" id="GO:0005743">
    <property type="term" value="C:mitochondrial inner membrane"/>
    <property type="evidence" value="ECO:0007669"/>
    <property type="project" value="UniProtKB-SubCell"/>
</dbReference>
<reference evidence="15 16" key="1">
    <citation type="submission" date="2019-02" db="EMBL/GenBank/DDBJ databases">
        <title>Genome sequencing of the rare red list fungi Bondarzewia mesenterica.</title>
        <authorList>
            <person name="Buettner E."/>
            <person name="Kellner H."/>
        </authorList>
    </citation>
    <scope>NUCLEOTIDE SEQUENCE [LARGE SCALE GENOMIC DNA]</scope>
    <source>
        <strain evidence="15 16">DSM 108281</strain>
    </source>
</reference>
<dbReference type="Pfam" id="PF06212">
    <property type="entry name" value="GRIM-19"/>
    <property type="match status" value="1"/>
</dbReference>
<keyword evidence="4" id="KW-0679">Respiratory chain</keyword>
<dbReference type="Pfam" id="PF09011">
    <property type="entry name" value="HMG_box_2"/>
    <property type="match status" value="1"/>
</dbReference>
<dbReference type="SMART" id="SM00398">
    <property type="entry name" value="HMG"/>
    <property type="match status" value="2"/>
</dbReference>
<dbReference type="GO" id="GO:0005634">
    <property type="term" value="C:nucleus"/>
    <property type="evidence" value="ECO:0007669"/>
    <property type="project" value="UniProtKB-UniRule"/>
</dbReference>
<evidence type="ECO:0000256" key="10">
    <source>
        <dbReference type="ARBA" id="ARBA00023136"/>
    </source>
</evidence>
<feature type="domain" description="HMG box" evidence="14">
    <location>
        <begin position="732"/>
        <end position="804"/>
    </location>
</feature>
<feature type="DNA-binding region" description="HMG box" evidence="11">
    <location>
        <begin position="628"/>
        <end position="697"/>
    </location>
</feature>
<feature type="transmembrane region" description="Helical" evidence="13">
    <location>
        <begin position="76"/>
        <end position="94"/>
    </location>
</feature>
<feature type="region of interest" description="Disordered" evidence="12">
    <location>
        <begin position="281"/>
        <end position="307"/>
    </location>
</feature>
<keyword evidence="9" id="KW-0496">Mitochondrion</keyword>
<evidence type="ECO:0000256" key="3">
    <source>
        <dbReference type="ARBA" id="ARBA00022448"/>
    </source>
</evidence>
<keyword evidence="5 13" id="KW-0812">Transmembrane</keyword>
<evidence type="ECO:0000259" key="14">
    <source>
        <dbReference type="PROSITE" id="PS50118"/>
    </source>
</evidence>
<evidence type="ECO:0000256" key="4">
    <source>
        <dbReference type="ARBA" id="ARBA00022660"/>
    </source>
</evidence>
<evidence type="ECO:0000256" key="13">
    <source>
        <dbReference type="SAM" id="Phobius"/>
    </source>
</evidence>
<feature type="region of interest" description="Disordered" evidence="12">
    <location>
        <begin position="473"/>
        <end position="497"/>
    </location>
</feature>
<evidence type="ECO:0000256" key="9">
    <source>
        <dbReference type="ARBA" id="ARBA00023128"/>
    </source>
</evidence>
<feature type="domain" description="HMG box" evidence="14">
    <location>
        <begin position="628"/>
        <end position="697"/>
    </location>
</feature>
<keyword evidence="8 13" id="KW-1133">Transmembrane helix</keyword>
<protein>
    <recommendedName>
        <fullName evidence="14">HMG box domain-containing protein</fullName>
    </recommendedName>
</protein>
<evidence type="ECO:0000313" key="16">
    <source>
        <dbReference type="Proteomes" id="UP000310158"/>
    </source>
</evidence>
<sequence>MTFYRAGRRPSATVVGPGRAAFTFRAASLPCLHPTDSAWTLCAPLLWLTDCGLRDMPPAGGFESLKYKRNLPLRGPSGLVLLGGVTAVCVYGFYRLGKGNMEKRELQREKTWSRIHLIPLLLAEGDRDAYRRQQAAVGREREIMKDVKDWEVSHRGLERVDGRLTEAGPDRARIDFSIRQRREPAALLCTRSMRPSAGLRQLPRLALCQLCADSSHPESVPHLGTAMDPFRRPLSCLLLKFTTKAPCDHVLAPSRCHRPPCLYNASPPRFPLRHIPPTLPPSSHMHHFPSLSRPHPSASSPFVHPDDASMKDASPLISFDDDAFPRSIPNFDSDHMIFGPLDIDDPQRHDPSLPFSWDSINGFPSPASLPSFSASPASPCSQLDYSTPQDPSFSPNAFAAFAADMPSSLSDFDDSSRYISNWLVDEDFASLAPSSSPIAIPSFEGSAQAAASFVSYQDSPLFLAKAEPFSPPADHPALHPLSRSMDGTLSDAPVASISPPQISQPSWALDLWNPNRPVASPPPSLLHPPHSPLSSEDHYATQRQRSRRSSIPLAHVFQSSSAPSGVQSRTPSLARHYSRRAESAGLGDDPDATVRRKRKVELRPTPYDINDRPRTGETSPQKSHLKPPKLAPSAWQLYFTDWIQRHQASNTRKLNVAQAAKEAGIEYAQLSNAEKEPYKRRSQAMKEIREREYLAYMSSLTPEDIKRENTFRAAQRKAGKSRKGNIKDPNAPKKPLSAYFMFLQRIRSDPVLVKDVFGDETETTKQSVLAAGKWRSMTDDERKPFLAQAEQEKLEYESARKMYEDGTTGYGTSISFSVLPGNPFQTATIPLGSSRSAKAEASSSESESEGSMADDVADRYRA</sequence>
<dbReference type="InterPro" id="IPR009071">
    <property type="entry name" value="HMG_box_dom"/>
</dbReference>
<gene>
    <name evidence="15" type="ORF">EW146_g4232</name>
</gene>
<feature type="compositionally biased region" description="Low complexity" evidence="12">
    <location>
        <begin position="833"/>
        <end position="853"/>
    </location>
</feature>
<dbReference type="OrthoDB" id="5550281at2759"/>
<evidence type="ECO:0000256" key="8">
    <source>
        <dbReference type="ARBA" id="ARBA00022989"/>
    </source>
</evidence>
<evidence type="ECO:0000256" key="11">
    <source>
        <dbReference type="PROSITE-ProRule" id="PRU00267"/>
    </source>
</evidence>
<feature type="compositionally biased region" description="Polar residues" evidence="12">
    <location>
        <begin position="557"/>
        <end position="571"/>
    </location>
</feature>